<sequence length="293" mass="31713">MTTIRYGDWARLWLAELEGRNGRPLPDPALVSARLERAFARTEPVHARADDGSAAFAGRSEHRHPLTGRPQTVLGHLAADGPQALRALLGLLPEGGSAALETAGSPGAEVSEVLREASFAPHVLTLRHLTDPDLPAAEGPLDIHPVRPAEHDFVYDCLVTALGRGLQDAPAATDLREWARAKFRLADPACCLVGTLDGRPVCHGLGVPRPDRYSDIEVLYVVDVFVIPEEHSRGFSRTVSGELLRVAAGRGHRVLESDLVVGPHTDRLLDGLRGAGWVADRLRWQRVAEVGTR</sequence>
<dbReference type="RefSeq" id="WP_103890743.1">
    <property type="nucleotide sequence ID" value="NZ_FNVU01000029.1"/>
</dbReference>
<proteinExistence type="predicted"/>
<dbReference type="EMBL" id="FNVU01000029">
    <property type="protein sequence ID" value="SEG94235.1"/>
    <property type="molecule type" value="Genomic_DNA"/>
</dbReference>
<dbReference type="PROSITE" id="PS51186">
    <property type="entry name" value="GNAT"/>
    <property type="match status" value="1"/>
</dbReference>
<feature type="domain" description="N-acetyltransferase" evidence="1">
    <location>
        <begin position="141"/>
        <end position="293"/>
    </location>
</feature>
<dbReference type="SUPFAM" id="SSF55729">
    <property type="entry name" value="Acyl-CoA N-acyltransferases (Nat)"/>
    <property type="match status" value="1"/>
</dbReference>
<dbReference type="InterPro" id="IPR016181">
    <property type="entry name" value="Acyl_CoA_acyltransferase"/>
</dbReference>
<dbReference type="Gene3D" id="3.40.630.30">
    <property type="match status" value="1"/>
</dbReference>
<evidence type="ECO:0000313" key="2">
    <source>
        <dbReference type="EMBL" id="SEG94235.1"/>
    </source>
</evidence>
<dbReference type="GO" id="GO:0016747">
    <property type="term" value="F:acyltransferase activity, transferring groups other than amino-acyl groups"/>
    <property type="evidence" value="ECO:0007669"/>
    <property type="project" value="InterPro"/>
</dbReference>
<dbReference type="InterPro" id="IPR000182">
    <property type="entry name" value="GNAT_dom"/>
</dbReference>
<dbReference type="AlphaFoldDB" id="A0A1H6EBT2"/>
<protein>
    <recommendedName>
        <fullName evidence="1">N-acetyltransferase domain-containing protein</fullName>
    </recommendedName>
</protein>
<evidence type="ECO:0000313" key="3">
    <source>
        <dbReference type="Proteomes" id="UP000236754"/>
    </source>
</evidence>
<dbReference type="OrthoDB" id="4936934at2"/>
<accession>A0A1H6EBT2</accession>
<organism evidence="2 3">
    <name type="scientific">Actinacidiphila yanglinensis</name>
    <dbReference type="NCBI Taxonomy" id="310779"/>
    <lineage>
        <taxon>Bacteria</taxon>
        <taxon>Bacillati</taxon>
        <taxon>Actinomycetota</taxon>
        <taxon>Actinomycetes</taxon>
        <taxon>Kitasatosporales</taxon>
        <taxon>Streptomycetaceae</taxon>
        <taxon>Actinacidiphila</taxon>
    </lineage>
</organism>
<gene>
    <name evidence="2" type="ORF">SAMN05216223_12987</name>
</gene>
<dbReference type="Proteomes" id="UP000236754">
    <property type="component" value="Unassembled WGS sequence"/>
</dbReference>
<reference evidence="2 3" key="1">
    <citation type="submission" date="2016-10" db="EMBL/GenBank/DDBJ databases">
        <authorList>
            <person name="de Groot N.N."/>
        </authorList>
    </citation>
    <scope>NUCLEOTIDE SEQUENCE [LARGE SCALE GENOMIC DNA]</scope>
    <source>
        <strain evidence="2 3">CGMCC 4.2023</strain>
    </source>
</reference>
<name>A0A1H6EBT2_9ACTN</name>
<evidence type="ECO:0000259" key="1">
    <source>
        <dbReference type="PROSITE" id="PS51186"/>
    </source>
</evidence>
<keyword evidence="3" id="KW-1185">Reference proteome</keyword>